<dbReference type="Pfam" id="PF01584">
    <property type="entry name" value="CheW"/>
    <property type="match status" value="1"/>
</dbReference>
<dbReference type="AlphaFoldDB" id="A0A401ZYD3"/>
<dbReference type="Proteomes" id="UP000287352">
    <property type="component" value="Unassembled WGS sequence"/>
</dbReference>
<dbReference type="GO" id="GO:0005829">
    <property type="term" value="C:cytosol"/>
    <property type="evidence" value="ECO:0007669"/>
    <property type="project" value="TreeGrafter"/>
</dbReference>
<feature type="domain" description="CheW-like" evidence="1">
    <location>
        <begin position="62"/>
        <end position="205"/>
    </location>
</feature>
<dbReference type="SMART" id="SM00260">
    <property type="entry name" value="CheW"/>
    <property type="match status" value="1"/>
</dbReference>
<dbReference type="GO" id="GO:0007165">
    <property type="term" value="P:signal transduction"/>
    <property type="evidence" value="ECO:0007669"/>
    <property type="project" value="InterPro"/>
</dbReference>
<evidence type="ECO:0000259" key="1">
    <source>
        <dbReference type="PROSITE" id="PS50851"/>
    </source>
</evidence>
<dbReference type="EMBL" id="BIFR01000001">
    <property type="protein sequence ID" value="GCE11859.1"/>
    <property type="molecule type" value="Genomic_DNA"/>
</dbReference>
<organism evidence="2 3">
    <name type="scientific">Tengunoibacter tsumagoiensis</name>
    <dbReference type="NCBI Taxonomy" id="2014871"/>
    <lineage>
        <taxon>Bacteria</taxon>
        <taxon>Bacillati</taxon>
        <taxon>Chloroflexota</taxon>
        <taxon>Ktedonobacteria</taxon>
        <taxon>Ktedonobacterales</taxon>
        <taxon>Dictyobacteraceae</taxon>
        <taxon>Tengunoibacter</taxon>
    </lineage>
</organism>
<accession>A0A401ZYD3</accession>
<dbReference type="Gene3D" id="2.40.50.180">
    <property type="entry name" value="CheA-289, Domain 4"/>
    <property type="match status" value="1"/>
</dbReference>
<dbReference type="GO" id="GO:0006935">
    <property type="term" value="P:chemotaxis"/>
    <property type="evidence" value="ECO:0007669"/>
    <property type="project" value="InterPro"/>
</dbReference>
<dbReference type="RefSeq" id="WP_126579532.1">
    <property type="nucleotide sequence ID" value="NZ_BIFR01000001.1"/>
</dbReference>
<dbReference type="InterPro" id="IPR036061">
    <property type="entry name" value="CheW-like_dom_sf"/>
</dbReference>
<dbReference type="PROSITE" id="PS50851">
    <property type="entry name" value="CHEW"/>
    <property type="match status" value="1"/>
</dbReference>
<dbReference type="Gene3D" id="2.30.30.40">
    <property type="entry name" value="SH3 Domains"/>
    <property type="match status" value="1"/>
</dbReference>
<proteinExistence type="predicted"/>
<dbReference type="InterPro" id="IPR002545">
    <property type="entry name" value="CheW-lke_dom"/>
</dbReference>
<evidence type="ECO:0000313" key="2">
    <source>
        <dbReference type="EMBL" id="GCE11859.1"/>
    </source>
</evidence>
<sequence length="215" mass="23636">MSSDDLKTLQQDTFAAIQQLIAQSPSMSSLQQSPSMAAMQMQLMQGQFRTEGTADVPPALAGEQYLVFSLADRDLAVKAELVQGVERLTECTLVPNVAPWVKGVINLRGSIVSVVDLRQFLDLESLPTTPRTRLLSLQYNELVICLVVDGVSEMLPIPATAITQDNARQAAIPSWALPYMTGSCTLANRMLVILDVARLLFSEKMQNYALRSYDN</sequence>
<dbReference type="SUPFAM" id="SSF50341">
    <property type="entry name" value="CheW-like"/>
    <property type="match status" value="1"/>
</dbReference>
<dbReference type="OrthoDB" id="9794382at2"/>
<reference evidence="3" key="1">
    <citation type="submission" date="2018-12" db="EMBL/GenBank/DDBJ databases">
        <title>Tengunoibacter tsumagoiensis gen. nov., sp. nov., Dictyobacter kobayashii sp. nov., D. alpinus sp. nov., and D. joshuensis sp. nov. and description of Dictyobacteraceae fam. nov. within the order Ktedonobacterales isolated from Tengu-no-mugimeshi.</title>
        <authorList>
            <person name="Wang C.M."/>
            <person name="Zheng Y."/>
            <person name="Sakai Y."/>
            <person name="Toyoda A."/>
            <person name="Minakuchi Y."/>
            <person name="Abe K."/>
            <person name="Yokota A."/>
            <person name="Yabe S."/>
        </authorList>
    </citation>
    <scope>NUCLEOTIDE SEQUENCE [LARGE SCALE GENOMIC DNA]</scope>
    <source>
        <strain evidence="3">Uno3</strain>
    </source>
</reference>
<keyword evidence="3" id="KW-1185">Reference proteome</keyword>
<dbReference type="PANTHER" id="PTHR22617">
    <property type="entry name" value="CHEMOTAXIS SENSOR HISTIDINE KINASE-RELATED"/>
    <property type="match status" value="1"/>
</dbReference>
<comment type="caution">
    <text evidence="2">The sequence shown here is derived from an EMBL/GenBank/DDBJ whole genome shotgun (WGS) entry which is preliminary data.</text>
</comment>
<dbReference type="InterPro" id="IPR039315">
    <property type="entry name" value="CheW"/>
</dbReference>
<evidence type="ECO:0000313" key="3">
    <source>
        <dbReference type="Proteomes" id="UP000287352"/>
    </source>
</evidence>
<name>A0A401ZYD3_9CHLR</name>
<gene>
    <name evidence="2" type="ORF">KTT_17180</name>
</gene>
<dbReference type="PANTHER" id="PTHR22617:SF23">
    <property type="entry name" value="CHEMOTAXIS PROTEIN CHEW"/>
    <property type="match status" value="1"/>
</dbReference>
<protein>
    <recommendedName>
        <fullName evidence="1">CheW-like domain-containing protein</fullName>
    </recommendedName>
</protein>